<reference evidence="1" key="1">
    <citation type="journal article" date="2014" name="Nat. Commun.">
        <title>The rainbow trout genome provides novel insights into evolution after whole-genome duplication in vertebrates.</title>
        <authorList>
            <person name="Berthelot C."/>
            <person name="Brunet F."/>
            <person name="Chalopin D."/>
            <person name="Juanchich A."/>
            <person name="Bernard M."/>
            <person name="Noel B."/>
            <person name="Bento P."/>
            <person name="Da Silva C."/>
            <person name="Labadie K."/>
            <person name="Alberti A."/>
            <person name="Aury J.M."/>
            <person name="Louis A."/>
            <person name="Dehais P."/>
            <person name="Bardou P."/>
            <person name="Montfort J."/>
            <person name="Klopp C."/>
            <person name="Cabau C."/>
            <person name="Gaspin C."/>
            <person name="Thorgaard G.H."/>
            <person name="Boussaha M."/>
            <person name="Quillet E."/>
            <person name="Guyomard R."/>
            <person name="Galiana D."/>
            <person name="Bobe J."/>
            <person name="Volff J.N."/>
            <person name="Genet C."/>
            <person name="Wincker P."/>
            <person name="Jaillon O."/>
            <person name="Roest Crollius H."/>
            <person name="Guiguen Y."/>
        </authorList>
    </citation>
    <scope>NUCLEOTIDE SEQUENCE [LARGE SCALE GENOMIC DNA]</scope>
</reference>
<dbReference type="PANTHER" id="PTHR14095:SF1">
    <property type="entry name" value="SERINE_THREONINE-PROTEIN PHOSPHATASE 2A REGULATORY SUBUNIT B'' SUBUNIT BETA"/>
    <property type="match status" value="1"/>
</dbReference>
<accession>A0A060WW99</accession>
<dbReference type="STRING" id="8022.A0A060WW99"/>
<dbReference type="PANTHER" id="PTHR14095">
    <property type="entry name" value="PHOSPHATASE 2A REGULATORY SUBUNIT-RELATED"/>
    <property type="match status" value="1"/>
</dbReference>
<evidence type="ECO:0000313" key="1">
    <source>
        <dbReference type="EMBL" id="CDQ71242.1"/>
    </source>
</evidence>
<name>A0A060WW99_ONCMY</name>
<dbReference type="GO" id="GO:0000159">
    <property type="term" value="C:protein phosphatase type 2A complex"/>
    <property type="evidence" value="ECO:0007669"/>
    <property type="project" value="TreeGrafter"/>
</dbReference>
<dbReference type="GO" id="GO:0019888">
    <property type="term" value="F:protein phosphatase regulator activity"/>
    <property type="evidence" value="ECO:0007669"/>
    <property type="project" value="TreeGrafter"/>
</dbReference>
<dbReference type="EMBL" id="FR904756">
    <property type="protein sequence ID" value="CDQ71242.1"/>
    <property type="molecule type" value="Genomic_DNA"/>
</dbReference>
<organism evidence="1 2">
    <name type="scientific">Oncorhynchus mykiss</name>
    <name type="common">Rainbow trout</name>
    <name type="synonym">Salmo gairdneri</name>
    <dbReference type="NCBI Taxonomy" id="8022"/>
    <lineage>
        <taxon>Eukaryota</taxon>
        <taxon>Metazoa</taxon>
        <taxon>Chordata</taxon>
        <taxon>Craniata</taxon>
        <taxon>Vertebrata</taxon>
        <taxon>Euteleostomi</taxon>
        <taxon>Actinopterygii</taxon>
        <taxon>Neopterygii</taxon>
        <taxon>Teleostei</taxon>
        <taxon>Protacanthopterygii</taxon>
        <taxon>Salmoniformes</taxon>
        <taxon>Salmonidae</taxon>
        <taxon>Salmoninae</taxon>
        <taxon>Oncorhynchus</taxon>
    </lineage>
</organism>
<dbReference type="PaxDb" id="8022-A0A060WW99"/>
<dbReference type="Proteomes" id="UP000193380">
    <property type="component" value="Unassembled WGS sequence"/>
</dbReference>
<evidence type="ECO:0000313" key="2">
    <source>
        <dbReference type="Proteomes" id="UP000193380"/>
    </source>
</evidence>
<reference evidence="1" key="2">
    <citation type="submission" date="2014-03" db="EMBL/GenBank/DDBJ databases">
        <authorList>
            <person name="Genoscope - CEA"/>
        </authorList>
    </citation>
    <scope>NUCLEOTIDE SEQUENCE</scope>
</reference>
<protein>
    <submittedName>
        <fullName evidence="1">Uncharacterized protein</fullName>
    </submittedName>
</protein>
<dbReference type="Gene3D" id="1.10.238.10">
    <property type="entry name" value="EF-hand"/>
    <property type="match status" value="1"/>
</dbReference>
<sequence length="122" mass="14541">MRFLFCPGKITLRDLKQCKLSHIFYDTFFNIEKYLDHEQKDPFSVVREAETEGQEISDWEKYAAEEYDILVAEETTTDQYNDGYDNALSHISSELCLRTEERHFFEIPNPHCNLDLDEDDFE</sequence>
<proteinExistence type="predicted"/>
<dbReference type="AlphaFoldDB" id="A0A060WW99"/>
<gene>
    <name evidence="1" type="ORF">GSONMT00017603001</name>
</gene>